<dbReference type="EMBL" id="DQWS01000228">
    <property type="protein sequence ID" value="HDD53610.1"/>
    <property type="molecule type" value="Genomic_DNA"/>
</dbReference>
<dbReference type="InterPro" id="IPR004528">
    <property type="entry name" value="KdsB"/>
</dbReference>
<dbReference type="SUPFAM" id="SSF53448">
    <property type="entry name" value="Nucleotide-diphospho-sugar transferases"/>
    <property type="match status" value="1"/>
</dbReference>
<dbReference type="NCBIfam" id="NF003952">
    <property type="entry name" value="PRK05450.1-5"/>
    <property type="match status" value="1"/>
</dbReference>
<dbReference type="UniPathway" id="UPA00358">
    <property type="reaction ID" value="UER00476"/>
</dbReference>
<accession>A0A7C0U7D6</accession>
<dbReference type="GO" id="GO:0005829">
    <property type="term" value="C:cytosol"/>
    <property type="evidence" value="ECO:0007669"/>
    <property type="project" value="TreeGrafter"/>
</dbReference>
<comment type="subcellular location">
    <subcellularLocation>
        <location evidence="5">Cytoplasm</location>
    </subcellularLocation>
    <subcellularLocation>
        <location evidence="1">Membrane</location>
    </subcellularLocation>
</comment>
<dbReference type="PANTHER" id="PTHR42866:SF2">
    <property type="entry name" value="3-DEOXY-MANNO-OCTULOSONATE CYTIDYLYLTRANSFERASE, MITOCHONDRIAL"/>
    <property type="match status" value="1"/>
</dbReference>
<dbReference type="GO" id="GO:0016020">
    <property type="term" value="C:membrane"/>
    <property type="evidence" value="ECO:0007669"/>
    <property type="project" value="UniProtKB-SubCell"/>
</dbReference>
<evidence type="ECO:0000256" key="4">
    <source>
        <dbReference type="ARBA" id="ARBA00022985"/>
    </source>
</evidence>
<comment type="pathway">
    <text evidence="5">Nucleotide-sugar biosynthesis; CMP-3-deoxy-D-manno-octulosonate biosynthesis; CMP-3-deoxy-D-manno-octulosonate from 3-deoxy-D-manno-octulosonate and CTP: step 1/1.</text>
</comment>
<comment type="similarity">
    <text evidence="5">Belongs to the KdsB family.</text>
</comment>
<keyword evidence="4 5" id="KW-0448">Lipopolysaccharide biosynthesis</keyword>
<dbReference type="FunFam" id="3.90.550.10:FF:000011">
    <property type="entry name" value="3-deoxy-manno-octulosonate cytidylyltransferase"/>
    <property type="match status" value="1"/>
</dbReference>
<keyword evidence="5" id="KW-0963">Cytoplasm</keyword>
<dbReference type="Gene3D" id="3.90.550.10">
    <property type="entry name" value="Spore Coat Polysaccharide Biosynthesis Protein SpsA, Chain A"/>
    <property type="match status" value="1"/>
</dbReference>
<organism evidence="6">
    <name type="scientific">Thermosulfidibacter takaii</name>
    <dbReference type="NCBI Taxonomy" id="412593"/>
    <lineage>
        <taxon>Bacteria</taxon>
        <taxon>Pseudomonadati</taxon>
        <taxon>Thermosulfidibacterota</taxon>
        <taxon>Thermosulfidibacteria</taxon>
        <taxon>Thermosulfidibacterales</taxon>
        <taxon>Thermosulfidibacteraceae</taxon>
    </lineage>
</organism>
<gene>
    <name evidence="5 6" type="primary">kdsB</name>
    <name evidence="6" type="ORF">ENF32_06050</name>
</gene>
<dbReference type="EC" id="2.7.7.38" evidence="5"/>
<dbReference type="NCBIfam" id="NF009905">
    <property type="entry name" value="PRK13368.1"/>
    <property type="match status" value="1"/>
</dbReference>
<evidence type="ECO:0000256" key="3">
    <source>
        <dbReference type="ARBA" id="ARBA00022695"/>
    </source>
</evidence>
<proteinExistence type="inferred from homology"/>
<dbReference type="InterPro" id="IPR029044">
    <property type="entry name" value="Nucleotide-diphossugar_trans"/>
</dbReference>
<dbReference type="AlphaFoldDB" id="A0A7C0U7D6"/>
<evidence type="ECO:0000313" key="6">
    <source>
        <dbReference type="EMBL" id="HDD53610.1"/>
    </source>
</evidence>
<dbReference type="GO" id="GO:0033468">
    <property type="term" value="P:CMP-keto-3-deoxy-D-manno-octulosonic acid biosynthetic process"/>
    <property type="evidence" value="ECO:0007669"/>
    <property type="project" value="UniProtKB-UniRule"/>
</dbReference>
<evidence type="ECO:0000256" key="2">
    <source>
        <dbReference type="ARBA" id="ARBA00022679"/>
    </source>
</evidence>
<dbReference type="HAMAP" id="MF_00057">
    <property type="entry name" value="KdsB"/>
    <property type="match status" value="1"/>
</dbReference>
<keyword evidence="2 5" id="KW-0808">Transferase</keyword>
<dbReference type="NCBIfam" id="NF003950">
    <property type="entry name" value="PRK05450.1-3"/>
    <property type="match status" value="1"/>
</dbReference>
<keyword evidence="3 5" id="KW-0548">Nucleotidyltransferase</keyword>
<dbReference type="Pfam" id="PF02348">
    <property type="entry name" value="CTP_transf_3"/>
    <property type="match status" value="1"/>
</dbReference>
<evidence type="ECO:0000256" key="1">
    <source>
        <dbReference type="ARBA" id="ARBA00004370"/>
    </source>
</evidence>
<evidence type="ECO:0000256" key="5">
    <source>
        <dbReference type="HAMAP-Rule" id="MF_00057"/>
    </source>
</evidence>
<dbReference type="PANTHER" id="PTHR42866">
    <property type="entry name" value="3-DEOXY-MANNO-OCTULOSONATE CYTIDYLYLTRANSFERASE"/>
    <property type="match status" value="1"/>
</dbReference>
<dbReference type="CDD" id="cd02517">
    <property type="entry name" value="CMP-KDO-Synthetase"/>
    <property type="match status" value="1"/>
</dbReference>
<dbReference type="GO" id="GO:0008690">
    <property type="term" value="F:3-deoxy-manno-octulosonate cytidylyltransferase activity"/>
    <property type="evidence" value="ECO:0007669"/>
    <property type="project" value="UniProtKB-UniRule"/>
</dbReference>
<name>A0A7C0U7D6_9BACT</name>
<dbReference type="Proteomes" id="UP000885690">
    <property type="component" value="Unassembled WGS sequence"/>
</dbReference>
<sequence length="245" mass="27027">MIVAVIPARYGSTRFPGKPLVAICGRPMIQHVYERVAQAQGVDRVVVATDDERILNAVTAFGGEALLTSPQCPSGTDRVAEVAQKMAARAFINVQGDEPLIHPQAVSMVAYALKEGEKMVTLKTPLEDRRELNNPHVVKVVTDRKGYALYFSRSPIPYPRDEGWGEVDLKGCFKHVGIYGYSRETLLALASWPPSFLEKLEGLEQLRALEGGVKIRVLETEYRAVGVDVPEDVARVEAILKGEDR</sequence>
<protein>
    <recommendedName>
        <fullName evidence="5">3-deoxy-manno-octulosonate cytidylyltransferase</fullName>
        <ecNumber evidence="5">2.7.7.38</ecNumber>
    </recommendedName>
    <alternativeName>
        <fullName evidence="5">CMP-2-keto-3-deoxyoctulosonic acid synthase</fullName>
        <shortName evidence="5">CKS</shortName>
        <shortName evidence="5">CMP-KDO synthase</shortName>
    </alternativeName>
</protein>
<dbReference type="NCBIfam" id="TIGR00466">
    <property type="entry name" value="kdsB"/>
    <property type="match status" value="1"/>
</dbReference>
<comment type="catalytic activity">
    <reaction evidence="5">
        <text>3-deoxy-alpha-D-manno-oct-2-ulosonate + CTP = CMP-3-deoxy-beta-D-manno-octulosonate + diphosphate</text>
        <dbReference type="Rhea" id="RHEA:23448"/>
        <dbReference type="ChEBI" id="CHEBI:33019"/>
        <dbReference type="ChEBI" id="CHEBI:37563"/>
        <dbReference type="ChEBI" id="CHEBI:85986"/>
        <dbReference type="ChEBI" id="CHEBI:85987"/>
        <dbReference type="EC" id="2.7.7.38"/>
    </reaction>
</comment>
<dbReference type="InterPro" id="IPR003329">
    <property type="entry name" value="Cytidylyl_trans"/>
</dbReference>
<comment type="function">
    <text evidence="5">Activates KDO (a required 8-carbon sugar) for incorporation into bacterial lipopolysaccharide in Gram-negative bacteria.</text>
</comment>
<comment type="caution">
    <text evidence="6">The sequence shown here is derived from an EMBL/GenBank/DDBJ whole genome shotgun (WGS) entry which is preliminary data.</text>
</comment>
<dbReference type="GO" id="GO:0009103">
    <property type="term" value="P:lipopolysaccharide biosynthetic process"/>
    <property type="evidence" value="ECO:0007669"/>
    <property type="project" value="UniProtKB-UniRule"/>
</dbReference>
<reference evidence="6" key="1">
    <citation type="journal article" date="2020" name="mSystems">
        <title>Genome- and Community-Level Interaction Insights into Carbon Utilization and Element Cycling Functions of Hydrothermarchaeota in Hydrothermal Sediment.</title>
        <authorList>
            <person name="Zhou Z."/>
            <person name="Liu Y."/>
            <person name="Xu W."/>
            <person name="Pan J."/>
            <person name="Luo Z.H."/>
            <person name="Li M."/>
        </authorList>
    </citation>
    <scope>NUCLEOTIDE SEQUENCE [LARGE SCALE GENOMIC DNA]</scope>
    <source>
        <strain evidence="6">HyVt-115</strain>
    </source>
</reference>